<keyword evidence="5" id="KW-0449">Lipoprotein</keyword>
<evidence type="ECO:0000313" key="9">
    <source>
        <dbReference type="EMBL" id="MDQ0513828.1"/>
    </source>
</evidence>
<dbReference type="PANTHER" id="PTHR34296">
    <property type="entry name" value="TRANSCRIPTIONAL ACTIVATOR PROTEIN MED"/>
    <property type="match status" value="1"/>
</dbReference>
<dbReference type="Pfam" id="PF02608">
    <property type="entry name" value="Bmp"/>
    <property type="match status" value="1"/>
</dbReference>
<dbReference type="InterPro" id="IPR008107">
    <property type="entry name" value="Mycoplasma_p48"/>
</dbReference>
<feature type="compositionally biased region" description="Low complexity" evidence="6">
    <location>
        <begin position="448"/>
        <end position="479"/>
    </location>
</feature>
<evidence type="ECO:0000256" key="5">
    <source>
        <dbReference type="ARBA" id="ARBA00023288"/>
    </source>
</evidence>
<comment type="caution">
    <text evidence="9">The sequence shown here is derived from an EMBL/GenBank/DDBJ whole genome shotgun (WGS) entry which is preliminary data.</text>
</comment>
<feature type="chain" id="PRO_5046431659" evidence="7">
    <location>
        <begin position="22"/>
        <end position="485"/>
    </location>
</feature>
<keyword evidence="4" id="KW-0472">Membrane</keyword>
<evidence type="ECO:0000256" key="6">
    <source>
        <dbReference type="SAM" id="MobiDB-lite"/>
    </source>
</evidence>
<feature type="domain" description="ABC transporter substrate-binding protein PnrA-like" evidence="8">
    <location>
        <begin position="53"/>
        <end position="330"/>
    </location>
</feature>
<keyword evidence="10" id="KW-1185">Reference proteome</keyword>
<evidence type="ECO:0000256" key="1">
    <source>
        <dbReference type="ARBA" id="ARBA00004236"/>
    </source>
</evidence>
<gene>
    <name evidence="9" type="ORF">J2Z62_000266</name>
</gene>
<evidence type="ECO:0000256" key="4">
    <source>
        <dbReference type="ARBA" id="ARBA00023136"/>
    </source>
</evidence>
<dbReference type="RefSeq" id="WP_256547475.1">
    <property type="nucleotide sequence ID" value="NZ_CP101809.1"/>
</dbReference>
<accession>A0ABU0LYR2</accession>
<dbReference type="InterPro" id="IPR050957">
    <property type="entry name" value="BMP_lipoprotein"/>
</dbReference>
<evidence type="ECO:0000259" key="8">
    <source>
        <dbReference type="Pfam" id="PF02608"/>
    </source>
</evidence>
<proteinExistence type="predicted"/>
<feature type="region of interest" description="Disordered" evidence="6">
    <location>
        <begin position="440"/>
        <end position="485"/>
    </location>
</feature>
<evidence type="ECO:0000256" key="3">
    <source>
        <dbReference type="ARBA" id="ARBA00022729"/>
    </source>
</evidence>
<comment type="subcellular location">
    <subcellularLocation>
        <location evidence="1">Cell membrane</location>
    </subcellularLocation>
</comment>
<evidence type="ECO:0000313" key="10">
    <source>
        <dbReference type="Proteomes" id="UP001240643"/>
    </source>
</evidence>
<evidence type="ECO:0000256" key="7">
    <source>
        <dbReference type="SAM" id="SignalP"/>
    </source>
</evidence>
<dbReference type="Proteomes" id="UP001240643">
    <property type="component" value="Unassembled WGS sequence"/>
</dbReference>
<reference evidence="9" key="1">
    <citation type="submission" date="2023-07" db="EMBL/GenBank/DDBJ databases">
        <title>Genomic Encyclopedia of Type Strains, Phase IV (KMG-IV): sequencing the most valuable type-strain genomes for metagenomic binning, comparative biology and taxonomic classification.</title>
        <authorList>
            <person name="Goeker M."/>
        </authorList>
    </citation>
    <scope>NUCLEOTIDE SEQUENCE [LARGE SCALE GENOMIC DNA]</scope>
    <source>
        <strain evidence="9">DSM 21204</strain>
    </source>
</reference>
<feature type="signal peptide" evidence="7">
    <location>
        <begin position="1"/>
        <end position="21"/>
    </location>
</feature>
<organism evidence="9 10">
    <name type="scientific">Mycoplasmoides fastidiosum</name>
    <dbReference type="NCBI Taxonomy" id="92758"/>
    <lineage>
        <taxon>Bacteria</taxon>
        <taxon>Bacillati</taxon>
        <taxon>Mycoplasmatota</taxon>
        <taxon>Mycoplasmoidales</taxon>
        <taxon>Mycoplasmoidaceae</taxon>
        <taxon>Mycoplasmoides</taxon>
    </lineage>
</organism>
<dbReference type="InterPro" id="IPR003760">
    <property type="entry name" value="PnrA-like"/>
</dbReference>
<dbReference type="PANTHER" id="PTHR34296:SF2">
    <property type="entry name" value="ABC TRANSPORTER GUANOSINE-BINDING PROTEIN NUPN"/>
    <property type="match status" value="1"/>
</dbReference>
<evidence type="ECO:0000256" key="2">
    <source>
        <dbReference type="ARBA" id="ARBA00022475"/>
    </source>
</evidence>
<dbReference type="PRINTS" id="PR01733">
    <property type="entry name" value="LIPPROTEIN48"/>
</dbReference>
<name>A0ABU0LYR2_9BACT</name>
<keyword evidence="3 7" id="KW-0732">Signal</keyword>
<sequence length="485" mass="54064">MKRKIVPTLMVLTTSSALFLAACGTTRPKNPVTLNDSLRTTDLTRESRIGVFSARGEYDDNSVTQSTLTGVLHLSEQMKNITPSVREPYFVKLNDPKYKTPSEGYADALQRNVNLWFLVGREQFEGVKEFYEANKIQMDRRRTVFVAVDFQLPEDFAKGNSISYNFDVVDSAYVVGYATAKYIATSFNNREERGISTFGSASVPSVTQYNRGFLDGVLAYNFLADYKNRVQITTDQINLSSSDINSKRLTDTVEQVLNKTTRATLPVAGNPGIESTIRYYRKNADFAYVVGIDVDQSLVYPTQSYRFISSITKNYAQAAYDIAADLYSQTTTTIKGFEYGNKSLTITLPKEKYSGYTSSTVSNADVVEQYFKEGQEILDGLSEFDRGTVLGFTTPFNRNPEAALNRKISFINRNFNDPDAIQRSSHKLYVIGLREWQQEADNKEKMANEAAAGTTAAPNNQNQVLNAPATTPTTPAPTTSSQQAN</sequence>
<keyword evidence="2" id="KW-1003">Cell membrane</keyword>
<protein>
    <submittedName>
        <fullName evidence="9">Basic membrane protein A</fullName>
    </submittedName>
</protein>
<dbReference type="Gene3D" id="3.40.50.2300">
    <property type="match status" value="2"/>
</dbReference>
<dbReference type="EMBL" id="JAUSWO010000001">
    <property type="protein sequence ID" value="MDQ0513828.1"/>
    <property type="molecule type" value="Genomic_DNA"/>
</dbReference>
<dbReference type="PROSITE" id="PS51257">
    <property type="entry name" value="PROKAR_LIPOPROTEIN"/>
    <property type="match status" value="1"/>
</dbReference>